<dbReference type="PANTHER" id="PTHR24321:SF8">
    <property type="entry name" value="ESTRADIOL 17-BETA-DEHYDROGENASE 8-RELATED"/>
    <property type="match status" value="1"/>
</dbReference>
<sequence>MLTGKRILVTGAAQGMGRKIAIEAAWQGAEFVSVADRNVEGAAEAVAEIEALGVRARAIGVDLADSAQVAAMIETAVEVGGGLDTLVNNAGVMENAFTEHTTFEELPEDVWDKVYAINVKSVWLATKLAAPHLRASGRGPSVINAASVAGMVGYASTAYPSSKAAVIQLTRTAAIALSPDIRVNAFAPGSIETPMSKAYLDAAETPEVRDARQRSMVGAHLIPRFGTSGEIAKVVAFLASDDASFLTGIVVPVDGGTTAWRGLRA</sequence>
<dbReference type="PRINTS" id="PR00081">
    <property type="entry name" value="GDHRDH"/>
</dbReference>
<dbReference type="CDD" id="cd05233">
    <property type="entry name" value="SDR_c"/>
    <property type="match status" value="1"/>
</dbReference>
<feature type="domain" description="Ketoreductase" evidence="4">
    <location>
        <begin position="5"/>
        <end position="194"/>
    </location>
</feature>
<comment type="similarity">
    <text evidence="1">Belongs to the short-chain dehydrogenases/reductases (SDR) family.</text>
</comment>
<comment type="caution">
    <text evidence="5">The sequence shown here is derived from an EMBL/GenBank/DDBJ whole genome shotgun (WGS) entry which is preliminary data.</text>
</comment>
<keyword evidence="2" id="KW-0560">Oxidoreductase</keyword>
<evidence type="ECO:0000259" key="4">
    <source>
        <dbReference type="SMART" id="SM00822"/>
    </source>
</evidence>
<dbReference type="InterPro" id="IPR036291">
    <property type="entry name" value="NAD(P)-bd_dom_sf"/>
</dbReference>
<dbReference type="InterPro" id="IPR057326">
    <property type="entry name" value="KR_dom"/>
</dbReference>
<dbReference type="InterPro" id="IPR020904">
    <property type="entry name" value="Sc_DH/Rdtase_CS"/>
</dbReference>
<dbReference type="PRINTS" id="PR00080">
    <property type="entry name" value="SDRFAMILY"/>
</dbReference>
<protein>
    <submittedName>
        <fullName evidence="5">SDR family oxidoreductase</fullName>
    </submittedName>
</protein>
<name>A0ABU3WWK9_9NOCA</name>
<dbReference type="Gene3D" id="3.40.50.720">
    <property type="entry name" value="NAD(P)-binding Rossmann-like Domain"/>
    <property type="match status" value="1"/>
</dbReference>
<dbReference type="SMART" id="SM00822">
    <property type="entry name" value="PKS_KR"/>
    <property type="match status" value="1"/>
</dbReference>
<organism evidence="5 6">
    <name type="scientific">Rhodococcus zopfii</name>
    <dbReference type="NCBI Taxonomy" id="43772"/>
    <lineage>
        <taxon>Bacteria</taxon>
        <taxon>Bacillati</taxon>
        <taxon>Actinomycetota</taxon>
        <taxon>Actinomycetes</taxon>
        <taxon>Mycobacteriales</taxon>
        <taxon>Nocardiaceae</taxon>
        <taxon>Rhodococcus</taxon>
    </lineage>
</organism>
<gene>
    <name evidence="5" type="ORF">F8M49_28620</name>
</gene>
<evidence type="ECO:0000256" key="1">
    <source>
        <dbReference type="ARBA" id="ARBA00006484"/>
    </source>
</evidence>
<evidence type="ECO:0000256" key="2">
    <source>
        <dbReference type="ARBA" id="ARBA00023002"/>
    </source>
</evidence>
<keyword evidence="6" id="KW-1185">Reference proteome</keyword>
<dbReference type="EMBL" id="WBMO01000005">
    <property type="protein sequence ID" value="MDV2478389.1"/>
    <property type="molecule type" value="Genomic_DNA"/>
</dbReference>
<reference evidence="5 6" key="1">
    <citation type="submission" date="2019-10" db="EMBL/GenBank/DDBJ databases">
        <title>Draft Genome Assembly of Rhodococcus zopfii DSM44189.</title>
        <authorList>
            <person name="Sutton J.M."/>
            <person name="Akob D.M."/>
            <person name="Bushman T.J."/>
        </authorList>
    </citation>
    <scope>NUCLEOTIDE SEQUENCE [LARGE SCALE GENOMIC DNA]</scope>
    <source>
        <strain evidence="5 6">DSM 44189</strain>
    </source>
</reference>
<dbReference type="PANTHER" id="PTHR24321">
    <property type="entry name" value="DEHYDROGENASES, SHORT CHAIN"/>
    <property type="match status" value="1"/>
</dbReference>
<dbReference type="Pfam" id="PF13561">
    <property type="entry name" value="adh_short_C2"/>
    <property type="match status" value="1"/>
</dbReference>
<dbReference type="SUPFAM" id="SSF51735">
    <property type="entry name" value="NAD(P)-binding Rossmann-fold domains"/>
    <property type="match status" value="1"/>
</dbReference>
<dbReference type="Proteomes" id="UP001275440">
    <property type="component" value="Unassembled WGS sequence"/>
</dbReference>
<dbReference type="PROSITE" id="PS00061">
    <property type="entry name" value="ADH_SHORT"/>
    <property type="match status" value="1"/>
</dbReference>
<evidence type="ECO:0000313" key="5">
    <source>
        <dbReference type="EMBL" id="MDV2478389.1"/>
    </source>
</evidence>
<accession>A0ABU3WWK9</accession>
<dbReference type="InterPro" id="IPR002347">
    <property type="entry name" value="SDR_fam"/>
</dbReference>
<keyword evidence="3" id="KW-0520">NAD</keyword>
<proteinExistence type="inferred from homology"/>
<evidence type="ECO:0000256" key="3">
    <source>
        <dbReference type="ARBA" id="ARBA00023027"/>
    </source>
</evidence>
<evidence type="ECO:0000313" key="6">
    <source>
        <dbReference type="Proteomes" id="UP001275440"/>
    </source>
</evidence>